<dbReference type="AlphaFoldDB" id="A0A7W7DHZ9"/>
<keyword evidence="3" id="KW-1185">Reference proteome</keyword>
<dbReference type="GeneID" id="95793096"/>
<feature type="region of interest" description="Disordered" evidence="1">
    <location>
        <begin position="68"/>
        <end position="89"/>
    </location>
</feature>
<gene>
    <name evidence="2" type="ORF">BJ965_001071</name>
</gene>
<comment type="caution">
    <text evidence="2">The sequence shown here is derived from an EMBL/GenBank/DDBJ whole genome shotgun (WGS) entry which is preliminary data.</text>
</comment>
<protein>
    <submittedName>
        <fullName evidence="2">CHAD domain-containing protein</fullName>
    </submittedName>
</protein>
<accession>A0A7W7DHZ9</accession>
<dbReference type="EMBL" id="JACHMS010000001">
    <property type="protein sequence ID" value="MBB4711189.1"/>
    <property type="molecule type" value="Genomic_DNA"/>
</dbReference>
<organism evidence="2 3">
    <name type="scientific">Streptomyces luteogriseus</name>
    <dbReference type="NCBI Taxonomy" id="68233"/>
    <lineage>
        <taxon>Bacteria</taxon>
        <taxon>Bacillati</taxon>
        <taxon>Actinomycetota</taxon>
        <taxon>Actinomycetes</taxon>
        <taxon>Kitasatosporales</taxon>
        <taxon>Streptomycetaceae</taxon>
        <taxon>Streptomyces</taxon>
    </lineage>
</organism>
<name>A0A7W7DHZ9_9ACTN</name>
<dbReference type="Proteomes" id="UP000565089">
    <property type="component" value="Unassembled WGS sequence"/>
</dbReference>
<dbReference type="RefSeq" id="WP_184907585.1">
    <property type="nucleotide sequence ID" value="NZ_JACHMS010000001.1"/>
</dbReference>
<feature type="region of interest" description="Disordered" evidence="1">
    <location>
        <begin position="1"/>
        <end position="21"/>
    </location>
</feature>
<sequence>MAEQSSEAPKRHTTPRPIRVPDPLWQAYGRVCERLGTDRTNDVLDHMKARVLEHGTDEDQADLQRAEQELAERRARKGGRPKQEPSASA</sequence>
<reference evidence="2 3" key="1">
    <citation type="submission" date="2020-08" db="EMBL/GenBank/DDBJ databases">
        <title>Sequencing the genomes of 1000 actinobacteria strains.</title>
        <authorList>
            <person name="Klenk H.-P."/>
        </authorList>
    </citation>
    <scope>NUCLEOTIDE SEQUENCE [LARGE SCALE GENOMIC DNA]</scope>
    <source>
        <strain evidence="2 3">DSM 40483</strain>
    </source>
</reference>
<proteinExistence type="predicted"/>
<evidence type="ECO:0000313" key="2">
    <source>
        <dbReference type="EMBL" id="MBB4711189.1"/>
    </source>
</evidence>
<evidence type="ECO:0000256" key="1">
    <source>
        <dbReference type="SAM" id="MobiDB-lite"/>
    </source>
</evidence>
<evidence type="ECO:0000313" key="3">
    <source>
        <dbReference type="Proteomes" id="UP000565089"/>
    </source>
</evidence>